<comment type="caution">
    <text evidence="2">The sequence shown here is derived from an EMBL/GenBank/DDBJ whole genome shotgun (WGS) entry which is preliminary data.</text>
</comment>
<protein>
    <submittedName>
        <fullName evidence="2">Uncharacterized protein</fullName>
    </submittedName>
</protein>
<proteinExistence type="predicted"/>
<feature type="region of interest" description="Disordered" evidence="1">
    <location>
        <begin position="1"/>
        <end position="21"/>
    </location>
</feature>
<keyword evidence="3" id="KW-1185">Reference proteome</keyword>
<evidence type="ECO:0000313" key="3">
    <source>
        <dbReference type="Proteomes" id="UP001498398"/>
    </source>
</evidence>
<evidence type="ECO:0000256" key="1">
    <source>
        <dbReference type="SAM" id="MobiDB-lite"/>
    </source>
</evidence>
<feature type="region of interest" description="Disordered" evidence="1">
    <location>
        <begin position="46"/>
        <end position="71"/>
    </location>
</feature>
<accession>A0ABR1IYE6</accession>
<evidence type="ECO:0000313" key="2">
    <source>
        <dbReference type="EMBL" id="KAK7442072.1"/>
    </source>
</evidence>
<reference evidence="2 3" key="1">
    <citation type="submission" date="2024-01" db="EMBL/GenBank/DDBJ databases">
        <title>A draft genome for the cacao thread blight pathogen Marasmiellus scandens.</title>
        <authorList>
            <person name="Baruah I.K."/>
            <person name="Leung J."/>
            <person name="Bukari Y."/>
            <person name="Amoako-Attah I."/>
            <person name="Meinhardt L.W."/>
            <person name="Bailey B.A."/>
            <person name="Cohen S.P."/>
        </authorList>
    </citation>
    <scope>NUCLEOTIDE SEQUENCE [LARGE SCALE GENOMIC DNA]</scope>
    <source>
        <strain evidence="2 3">GH-19</strain>
    </source>
</reference>
<name>A0ABR1IYE6_9AGAR</name>
<sequence>MSKKHRSNETWFRPRQPPNSIVSTHLQLSQDQRRLLQTSHFISDEDYEYDSGDNEATHEPNDDGQPSENGMDEFTYFLESALTDEINQDRILQMLRETQPASSAQVHVTAKMVRKRGVNLYSDNPNHAWQPYASDYLDAMMFTEGRRGYGNTCWVCEANEPALLMHMPGFPFIGLRNGPGPRLLAQP</sequence>
<organism evidence="2 3">
    <name type="scientific">Marasmiellus scandens</name>
    <dbReference type="NCBI Taxonomy" id="2682957"/>
    <lineage>
        <taxon>Eukaryota</taxon>
        <taxon>Fungi</taxon>
        <taxon>Dikarya</taxon>
        <taxon>Basidiomycota</taxon>
        <taxon>Agaricomycotina</taxon>
        <taxon>Agaricomycetes</taxon>
        <taxon>Agaricomycetidae</taxon>
        <taxon>Agaricales</taxon>
        <taxon>Marasmiineae</taxon>
        <taxon>Omphalotaceae</taxon>
        <taxon>Marasmiellus</taxon>
    </lineage>
</organism>
<gene>
    <name evidence="2" type="ORF">VKT23_016348</name>
</gene>
<dbReference type="Proteomes" id="UP001498398">
    <property type="component" value="Unassembled WGS sequence"/>
</dbReference>
<dbReference type="EMBL" id="JBANRG010000060">
    <property type="protein sequence ID" value="KAK7442072.1"/>
    <property type="molecule type" value="Genomic_DNA"/>
</dbReference>